<dbReference type="AlphaFoldDB" id="A0A813B9N8"/>
<name>A0A813B9N8_9DINO</name>
<dbReference type="EMBL" id="CAJNJA010068767">
    <property type="protein sequence ID" value="CAE7895840.1"/>
    <property type="molecule type" value="Genomic_DNA"/>
</dbReference>
<feature type="region of interest" description="Disordered" evidence="1">
    <location>
        <begin position="13"/>
        <end position="32"/>
    </location>
</feature>
<protein>
    <submittedName>
        <fullName evidence="2">Uncharacterized protein</fullName>
    </submittedName>
</protein>
<evidence type="ECO:0000256" key="1">
    <source>
        <dbReference type="SAM" id="MobiDB-lite"/>
    </source>
</evidence>
<reference evidence="2" key="1">
    <citation type="submission" date="2021-02" db="EMBL/GenBank/DDBJ databases">
        <authorList>
            <person name="Dougan E. K."/>
            <person name="Rhodes N."/>
            <person name="Thang M."/>
            <person name="Chan C."/>
        </authorList>
    </citation>
    <scope>NUCLEOTIDE SEQUENCE</scope>
</reference>
<accession>A0A813B9N8</accession>
<gene>
    <name evidence="2" type="ORF">SNEC2469_LOCUS29985</name>
</gene>
<feature type="non-terminal residue" evidence="2">
    <location>
        <position position="1"/>
    </location>
</feature>
<sequence length="421" mass="46138">MAKGIESLLLNQGSKSDRPETVKPGISELPHLPPYTPETGSIDLINWVTHITPIMEDLSDSSSLWWTETLQEVMAWYGRYSVATPLERIQLLPITTHVRRAEWARVERRATAMMLTAIPSTIKEEVIAAGGVSTTNLLAKLFSTYQPGNRHEKALVLANLEKPSECQDALGAVEALRKWEWKAPGGGAAQRAKEGGPKPPAPKDASATPSSAPSSGSPSPSRKVGFDVAAEAAVRVLSVFQEINKVKAFAPLVEAVDRWSQKWAAPTSPKTALMDSGATHPLRQPRDEQEWLDALNVKVALAGDAKTTMRQTAAGTLLSGDELTQVIVPLGRVIDSLGYQLRWDSSMCCLQRGDDELIPLRVVRGCPEVDEAVAHRLIRELEQTQVPRLQEATMESVRILKDVEVSWWSCLVEYVTSGDIQ</sequence>
<keyword evidence="3" id="KW-1185">Reference proteome</keyword>
<evidence type="ECO:0000313" key="2">
    <source>
        <dbReference type="EMBL" id="CAE7895840.1"/>
    </source>
</evidence>
<proteinExistence type="predicted"/>
<organism evidence="2 3">
    <name type="scientific">Symbiodinium necroappetens</name>
    <dbReference type="NCBI Taxonomy" id="1628268"/>
    <lineage>
        <taxon>Eukaryota</taxon>
        <taxon>Sar</taxon>
        <taxon>Alveolata</taxon>
        <taxon>Dinophyceae</taxon>
        <taxon>Suessiales</taxon>
        <taxon>Symbiodiniaceae</taxon>
        <taxon>Symbiodinium</taxon>
    </lineage>
</organism>
<feature type="compositionally biased region" description="Low complexity" evidence="1">
    <location>
        <begin position="203"/>
        <end position="221"/>
    </location>
</feature>
<feature type="region of interest" description="Disordered" evidence="1">
    <location>
        <begin position="184"/>
        <end position="223"/>
    </location>
</feature>
<evidence type="ECO:0000313" key="3">
    <source>
        <dbReference type="Proteomes" id="UP000601435"/>
    </source>
</evidence>
<dbReference type="OrthoDB" id="10504296at2759"/>
<dbReference type="Proteomes" id="UP000601435">
    <property type="component" value="Unassembled WGS sequence"/>
</dbReference>
<comment type="caution">
    <text evidence="2">The sequence shown here is derived from an EMBL/GenBank/DDBJ whole genome shotgun (WGS) entry which is preliminary data.</text>
</comment>